<dbReference type="InterPro" id="IPR035151">
    <property type="entry name" value="TA_inhibitor"/>
</dbReference>
<protein>
    <submittedName>
        <fullName evidence="1">Uncharacterized protein</fullName>
    </submittedName>
</protein>
<evidence type="ECO:0000313" key="1">
    <source>
        <dbReference type="EMBL" id="ACF42025.1"/>
    </source>
</evidence>
<dbReference type="OrthoDB" id="19180at10239"/>
<organism evidence="1 2">
    <name type="scientific">Morganella phage MmP1</name>
    <dbReference type="NCBI Taxonomy" id="526118"/>
    <lineage>
        <taxon>Viruses</taxon>
        <taxon>Duplodnaviria</taxon>
        <taxon>Heunggongvirae</taxon>
        <taxon>Uroviricota</taxon>
        <taxon>Caudoviricetes</taxon>
        <taxon>Autographivirales</taxon>
        <taxon>Autotranscriptaviridae</taxon>
        <taxon>Studiervirinae</taxon>
        <taxon>Minipunavirus</taxon>
        <taxon>Minipunavirus MmP1</taxon>
    </lineage>
</organism>
<dbReference type="GeneID" id="6492595"/>
<evidence type="ECO:0000313" key="2">
    <source>
        <dbReference type="Proteomes" id="UP000001864"/>
    </source>
</evidence>
<sequence>MSKVSQTIPMSDTVDAYQRKIHINVRNGKVTMVHRWKDRYSDKRHTQRMTLTDAQAEHLLKVLQSAHARATLDNAMAAVRNMK</sequence>
<dbReference type="Proteomes" id="UP000001864">
    <property type="component" value="Segment"/>
</dbReference>
<dbReference type="EMBL" id="EU652770">
    <property type="protein sequence ID" value="ACF42025.1"/>
    <property type="molecule type" value="Genomic_DNA"/>
</dbReference>
<dbReference type="RefSeq" id="YP_002048646.1">
    <property type="nucleotide sequence ID" value="NC_011085.3"/>
</dbReference>
<reference evidence="1 2" key="1">
    <citation type="journal article" date="2010" name="Genomics">
        <title>Identification of lytic bacteriophage MmP1, assigned to a new member of T7-like phages infecting Morganella morganii.</title>
        <authorList>
            <person name="Zhu J."/>
            <person name="Rao X."/>
            <person name="Tan Y."/>
            <person name="Xiong K."/>
            <person name="Hu Z."/>
            <person name="Chen Z."/>
            <person name="Jin X."/>
            <person name="Li S."/>
            <person name="Chen Y."/>
            <person name="Hu F."/>
        </authorList>
    </citation>
    <scope>NUCLEOTIDE SEQUENCE [LARGE SCALE GENOMIC DNA]</scope>
</reference>
<dbReference type="Pfam" id="PF17574">
    <property type="entry name" value="TA_inhibitor"/>
    <property type="match status" value="1"/>
</dbReference>
<dbReference type="KEGG" id="vg:6492595"/>
<keyword evidence="2" id="KW-1185">Reference proteome</keyword>
<name>B4YQF5_9CAUD</name>
<accession>B4YQF5</accession>
<gene>
    <name evidence="1" type="ORF">MmP1_gp25</name>
</gene>
<proteinExistence type="predicted"/>